<accession>A0ABY2BE23</accession>
<feature type="domain" description="Methyltransferase" evidence="1">
    <location>
        <begin position="48"/>
        <end position="146"/>
    </location>
</feature>
<evidence type="ECO:0000313" key="2">
    <source>
        <dbReference type="EMBL" id="TCO14427.1"/>
    </source>
</evidence>
<protein>
    <submittedName>
        <fullName evidence="2">Methyltransferase family protein</fullName>
    </submittedName>
</protein>
<dbReference type="InterPro" id="IPR041698">
    <property type="entry name" value="Methyltransf_25"/>
</dbReference>
<keyword evidence="2" id="KW-0808">Transferase</keyword>
<proteinExistence type="predicted"/>
<dbReference type="EMBL" id="SLWM01000020">
    <property type="protein sequence ID" value="TCO14427.1"/>
    <property type="molecule type" value="Genomic_DNA"/>
</dbReference>
<name>A0ABY2BE23_9ACTN</name>
<dbReference type="SUPFAM" id="SSF53335">
    <property type="entry name" value="S-adenosyl-L-methionine-dependent methyltransferases"/>
    <property type="match status" value="1"/>
</dbReference>
<organism evidence="2 3">
    <name type="scientific">Kribbella orskensis</name>
    <dbReference type="NCBI Taxonomy" id="2512216"/>
    <lineage>
        <taxon>Bacteria</taxon>
        <taxon>Bacillati</taxon>
        <taxon>Actinomycetota</taxon>
        <taxon>Actinomycetes</taxon>
        <taxon>Propionibacteriales</taxon>
        <taxon>Kribbellaceae</taxon>
        <taxon>Kribbella</taxon>
    </lineage>
</organism>
<keyword evidence="2" id="KW-0489">Methyltransferase</keyword>
<comment type="caution">
    <text evidence="2">The sequence shown here is derived from an EMBL/GenBank/DDBJ whole genome shotgun (WGS) entry which is preliminary data.</text>
</comment>
<keyword evidence="3" id="KW-1185">Reference proteome</keyword>
<dbReference type="CDD" id="cd02440">
    <property type="entry name" value="AdoMet_MTases"/>
    <property type="match status" value="1"/>
</dbReference>
<dbReference type="Gene3D" id="3.40.50.150">
    <property type="entry name" value="Vaccinia Virus protein VP39"/>
    <property type="match status" value="1"/>
</dbReference>
<sequence length="211" mass="23090">MDSTDWLEWHTPYEDETSELSGRLRSVQRGIRAHLDARPDGPIRAISACAGQGRDLIEVLAAHPARDRVTARLVELDPRNVAVARAAATANGLTSVEVIEGDAAAIDSYADAVPADLVLFCGVFGNIVPADVERTVRALPQLCTPGATVIWTRGRHDPDIRDTIRAWFTDTGFEELSFDAPDNVEWSVGINRLTTTPHPLEPGLRLFTFTH</sequence>
<dbReference type="GO" id="GO:0032259">
    <property type="term" value="P:methylation"/>
    <property type="evidence" value="ECO:0007669"/>
    <property type="project" value="UniProtKB-KW"/>
</dbReference>
<dbReference type="Proteomes" id="UP000295818">
    <property type="component" value="Unassembled WGS sequence"/>
</dbReference>
<evidence type="ECO:0000313" key="3">
    <source>
        <dbReference type="Proteomes" id="UP000295818"/>
    </source>
</evidence>
<dbReference type="GO" id="GO:0008168">
    <property type="term" value="F:methyltransferase activity"/>
    <property type="evidence" value="ECO:0007669"/>
    <property type="project" value="UniProtKB-KW"/>
</dbReference>
<evidence type="ECO:0000259" key="1">
    <source>
        <dbReference type="Pfam" id="PF13649"/>
    </source>
</evidence>
<dbReference type="RefSeq" id="WP_132194262.1">
    <property type="nucleotide sequence ID" value="NZ_SLWM01000020.1"/>
</dbReference>
<reference evidence="2 3" key="1">
    <citation type="journal article" date="2015" name="Stand. Genomic Sci.">
        <title>Genomic Encyclopedia of Bacterial and Archaeal Type Strains, Phase III: the genomes of soil and plant-associated and newly described type strains.</title>
        <authorList>
            <person name="Whitman W.B."/>
            <person name="Woyke T."/>
            <person name="Klenk H.P."/>
            <person name="Zhou Y."/>
            <person name="Lilburn T.G."/>
            <person name="Beck B.J."/>
            <person name="De Vos P."/>
            <person name="Vandamme P."/>
            <person name="Eisen J.A."/>
            <person name="Garrity G."/>
            <person name="Hugenholtz P."/>
            <person name="Kyrpides N.C."/>
        </authorList>
    </citation>
    <scope>NUCLEOTIDE SEQUENCE [LARGE SCALE GENOMIC DNA]</scope>
    <source>
        <strain evidence="2 3">VKM Ac-2538</strain>
    </source>
</reference>
<gene>
    <name evidence="2" type="ORF">EV644_12051</name>
</gene>
<dbReference type="Pfam" id="PF13649">
    <property type="entry name" value="Methyltransf_25"/>
    <property type="match status" value="1"/>
</dbReference>
<dbReference type="InterPro" id="IPR029063">
    <property type="entry name" value="SAM-dependent_MTases_sf"/>
</dbReference>